<dbReference type="SMART" id="SM00739">
    <property type="entry name" value="KOW"/>
    <property type="match status" value="1"/>
</dbReference>
<dbReference type="InterPro" id="IPR008991">
    <property type="entry name" value="Translation_prot_SH3-like_sf"/>
</dbReference>
<dbReference type="GO" id="GO:0006412">
    <property type="term" value="P:translation"/>
    <property type="evidence" value="ECO:0007669"/>
    <property type="project" value="UniProtKB-UniRule"/>
</dbReference>
<evidence type="ECO:0000256" key="7">
    <source>
        <dbReference type="ARBA" id="ARBA00058688"/>
    </source>
</evidence>
<dbReference type="PANTHER" id="PTHR12903">
    <property type="entry name" value="MITOCHONDRIAL RIBOSOMAL PROTEIN L24"/>
    <property type="match status" value="1"/>
</dbReference>
<gene>
    <name evidence="8" type="primary">rplX</name>
    <name evidence="11" type="ORF">Acaty_c0629</name>
</gene>
<comment type="subunit">
    <text evidence="8">Part of the 50S ribosomal subunit.</text>
</comment>
<dbReference type="FunFam" id="2.30.30.30:FF:000004">
    <property type="entry name" value="50S ribosomal protein L24"/>
    <property type="match status" value="1"/>
</dbReference>
<dbReference type="Proteomes" id="UP000005522">
    <property type="component" value="Chromosome"/>
</dbReference>
<evidence type="ECO:0000256" key="3">
    <source>
        <dbReference type="ARBA" id="ARBA00022884"/>
    </source>
</evidence>
<dbReference type="InterPro" id="IPR005824">
    <property type="entry name" value="KOW"/>
</dbReference>
<reference evidence="11 12" key="1">
    <citation type="journal article" date="2009" name="J. Bacteriol.">
        <title>Draft genome sequence of the extremely acidophilic bacterium Acidithiobacillus caldus ATCC 51756 reveals metabolic versatility in the genus Acidithiobacillus.</title>
        <authorList>
            <person name="Valdes J."/>
            <person name="Quatrini R."/>
            <person name="Hallberg K."/>
            <person name="Dopson M."/>
            <person name="Valenzuela P.D."/>
            <person name="Holmes D.S."/>
        </authorList>
    </citation>
    <scope>NUCLEOTIDE SEQUENCE [LARGE SCALE GENOMIC DNA]</scope>
    <source>
        <strain evidence="12">ATCC 51756 / DSM 8584 / KU</strain>
    </source>
</reference>
<dbReference type="RefSeq" id="WP_004870744.1">
    <property type="nucleotide sequence ID" value="NZ_CP005986.1"/>
</dbReference>
<dbReference type="InterPro" id="IPR057264">
    <property type="entry name" value="Ribosomal_uL24_C"/>
</dbReference>
<evidence type="ECO:0000313" key="11">
    <source>
        <dbReference type="EMBL" id="AIA54509.1"/>
    </source>
</evidence>
<evidence type="ECO:0000256" key="2">
    <source>
        <dbReference type="ARBA" id="ARBA00022730"/>
    </source>
</evidence>
<evidence type="ECO:0000256" key="6">
    <source>
        <dbReference type="ARBA" id="ARBA00035206"/>
    </source>
</evidence>
<keyword evidence="4 8" id="KW-0689">Ribosomal protein</keyword>
<dbReference type="AlphaFoldDB" id="A0A059ZNC2"/>
<dbReference type="NCBIfam" id="TIGR01079">
    <property type="entry name" value="rplX_bact"/>
    <property type="match status" value="1"/>
</dbReference>
<dbReference type="InterPro" id="IPR005825">
    <property type="entry name" value="Ribosomal_uL24_CS"/>
</dbReference>
<dbReference type="InterPro" id="IPR014722">
    <property type="entry name" value="Rib_uL2_dom2"/>
</dbReference>
<comment type="similarity">
    <text evidence="1 8 9">Belongs to the universal ribosomal protein uL24 family.</text>
</comment>
<keyword evidence="3 8" id="KW-0694">RNA-binding</keyword>
<evidence type="ECO:0000256" key="8">
    <source>
        <dbReference type="HAMAP-Rule" id="MF_01326"/>
    </source>
</evidence>
<accession>A0A059ZNC2</accession>
<dbReference type="HOGENOM" id="CLU_093315_2_2_6"/>
<evidence type="ECO:0000313" key="12">
    <source>
        <dbReference type="Proteomes" id="UP000005522"/>
    </source>
</evidence>
<dbReference type="EMBL" id="CP005986">
    <property type="protein sequence ID" value="AIA54509.1"/>
    <property type="molecule type" value="Genomic_DNA"/>
</dbReference>
<keyword evidence="2 8" id="KW-0699">rRNA-binding</keyword>
<dbReference type="CDD" id="cd06089">
    <property type="entry name" value="KOW_RPL26"/>
    <property type="match status" value="1"/>
</dbReference>
<dbReference type="GO" id="GO:0019843">
    <property type="term" value="F:rRNA binding"/>
    <property type="evidence" value="ECO:0007669"/>
    <property type="project" value="UniProtKB-UniRule"/>
</dbReference>
<evidence type="ECO:0000256" key="9">
    <source>
        <dbReference type="RuleBase" id="RU003477"/>
    </source>
</evidence>
<sequence length="106" mass="11750">MSKLRKNDEVIVLAGKDKGKRGKILRVLPGESRVVVEKVNMIKRHTRPDRMGKAGGIVEKEAPIHISNVAVVNPATGKADRIGQRFLEDGRKVRFFKSNGEVVPSH</sequence>
<comment type="function">
    <text evidence="7 8">One of the proteins that surrounds the polypeptide exit tunnel on the outside of the subunit.</text>
</comment>
<organism evidence="11 12">
    <name type="scientific">Acidithiobacillus caldus (strain ATCC 51756 / DSM 8584 / KU)</name>
    <dbReference type="NCBI Taxonomy" id="637389"/>
    <lineage>
        <taxon>Bacteria</taxon>
        <taxon>Pseudomonadati</taxon>
        <taxon>Pseudomonadota</taxon>
        <taxon>Acidithiobacillia</taxon>
        <taxon>Acidithiobacillales</taxon>
        <taxon>Acidithiobacillaceae</taxon>
        <taxon>Acidithiobacillus</taxon>
    </lineage>
</organism>
<dbReference type="InterPro" id="IPR003256">
    <property type="entry name" value="Ribosomal_uL24"/>
</dbReference>
<proteinExistence type="inferred from homology"/>
<dbReference type="Pfam" id="PF00467">
    <property type="entry name" value="KOW"/>
    <property type="match status" value="1"/>
</dbReference>
<dbReference type="GO" id="GO:0005840">
    <property type="term" value="C:ribosome"/>
    <property type="evidence" value="ECO:0007669"/>
    <property type="project" value="UniProtKB-KW"/>
</dbReference>
<dbReference type="Gene3D" id="2.30.30.30">
    <property type="match status" value="1"/>
</dbReference>
<keyword evidence="5 8" id="KW-0687">Ribonucleoprotein</keyword>
<dbReference type="Pfam" id="PF17136">
    <property type="entry name" value="ribosomal_L24"/>
    <property type="match status" value="1"/>
</dbReference>
<evidence type="ECO:0000256" key="5">
    <source>
        <dbReference type="ARBA" id="ARBA00023274"/>
    </source>
</evidence>
<feature type="domain" description="KOW" evidence="10">
    <location>
        <begin position="3"/>
        <end position="30"/>
    </location>
</feature>
<dbReference type="HAMAP" id="MF_01326_B">
    <property type="entry name" value="Ribosomal_uL24_B"/>
    <property type="match status" value="1"/>
</dbReference>
<dbReference type="KEGG" id="acz:Acaty_c0629"/>
<protein>
    <recommendedName>
        <fullName evidence="6 8">Large ribosomal subunit protein uL24</fullName>
    </recommendedName>
</protein>
<comment type="function">
    <text evidence="8">One of two assembly initiator proteins, it binds directly to the 5'-end of the 23S rRNA, where it nucleates assembly of the 50S subunit.</text>
</comment>
<dbReference type="GeneID" id="92930644"/>
<evidence type="ECO:0000256" key="4">
    <source>
        <dbReference type="ARBA" id="ARBA00022980"/>
    </source>
</evidence>
<dbReference type="InterPro" id="IPR041988">
    <property type="entry name" value="Ribosomal_uL24_KOW"/>
</dbReference>
<evidence type="ECO:0000259" key="10">
    <source>
        <dbReference type="SMART" id="SM00739"/>
    </source>
</evidence>
<dbReference type="eggNOG" id="COG0198">
    <property type="taxonomic scope" value="Bacteria"/>
</dbReference>
<dbReference type="GO" id="GO:0003735">
    <property type="term" value="F:structural constituent of ribosome"/>
    <property type="evidence" value="ECO:0007669"/>
    <property type="project" value="InterPro"/>
</dbReference>
<evidence type="ECO:0000256" key="1">
    <source>
        <dbReference type="ARBA" id="ARBA00010618"/>
    </source>
</evidence>
<dbReference type="PROSITE" id="PS01108">
    <property type="entry name" value="RIBOSOMAL_L24"/>
    <property type="match status" value="1"/>
</dbReference>
<dbReference type="GO" id="GO:1990904">
    <property type="term" value="C:ribonucleoprotein complex"/>
    <property type="evidence" value="ECO:0007669"/>
    <property type="project" value="UniProtKB-KW"/>
</dbReference>
<dbReference type="SUPFAM" id="SSF50104">
    <property type="entry name" value="Translation proteins SH3-like domain"/>
    <property type="match status" value="1"/>
</dbReference>
<name>A0A059ZNC2_ACICK</name>